<protein>
    <submittedName>
        <fullName evidence="1">Uncharacterized protein</fullName>
    </submittedName>
</protein>
<keyword evidence="2" id="KW-1185">Reference proteome</keyword>
<comment type="caution">
    <text evidence="1">The sequence shown here is derived from an EMBL/GenBank/DDBJ whole genome shotgun (WGS) entry which is preliminary data.</text>
</comment>
<proteinExistence type="predicted"/>
<name>A0ACC1QKF0_9HYPO</name>
<dbReference type="EMBL" id="JANAKD010001617">
    <property type="protein sequence ID" value="KAJ3477760.1"/>
    <property type="molecule type" value="Genomic_DNA"/>
</dbReference>
<dbReference type="Proteomes" id="UP001148737">
    <property type="component" value="Unassembled WGS sequence"/>
</dbReference>
<accession>A0ACC1QKF0</accession>
<sequence>MRVPVQEVKDLSLTDSSDSDSPPLHFQVHSFPQKTALIASLQPPKEPATPVRHVPCDICLVIDVSGSMFDAAPVPGETSGEANGLSILDLVKHAALTIIETMDERDRLSIVTFASSVTVLQPLESMTEENKKTARENVKSMVPKDATNLWQGILTGLKQFETVNSDGRVPAVMVLTDGMPNHM</sequence>
<reference evidence="1" key="1">
    <citation type="submission" date="2022-07" db="EMBL/GenBank/DDBJ databases">
        <title>Genome Sequence of Lecanicillium saksenae.</title>
        <authorList>
            <person name="Buettner E."/>
        </authorList>
    </citation>
    <scope>NUCLEOTIDE SEQUENCE</scope>
    <source>
        <strain evidence="1">VT-O1</strain>
    </source>
</reference>
<organism evidence="1 2">
    <name type="scientific">Lecanicillium saksenae</name>
    <dbReference type="NCBI Taxonomy" id="468837"/>
    <lineage>
        <taxon>Eukaryota</taxon>
        <taxon>Fungi</taxon>
        <taxon>Dikarya</taxon>
        <taxon>Ascomycota</taxon>
        <taxon>Pezizomycotina</taxon>
        <taxon>Sordariomycetes</taxon>
        <taxon>Hypocreomycetidae</taxon>
        <taxon>Hypocreales</taxon>
        <taxon>Cordycipitaceae</taxon>
        <taxon>Lecanicillium</taxon>
    </lineage>
</organism>
<evidence type="ECO:0000313" key="1">
    <source>
        <dbReference type="EMBL" id="KAJ3477760.1"/>
    </source>
</evidence>
<evidence type="ECO:0000313" key="2">
    <source>
        <dbReference type="Proteomes" id="UP001148737"/>
    </source>
</evidence>
<gene>
    <name evidence="1" type="ORF">NLG97_g8751</name>
</gene>